<dbReference type="InterPro" id="IPR012902">
    <property type="entry name" value="N_methyl_site"/>
</dbReference>
<keyword evidence="3" id="KW-1185">Reference proteome</keyword>
<name>A0A975G611_9BACT</name>
<dbReference type="EMBL" id="CP073100">
    <property type="protein sequence ID" value="QUE49406.1"/>
    <property type="molecule type" value="Genomic_DNA"/>
</dbReference>
<dbReference type="AlphaFoldDB" id="A0A975G611"/>
<feature type="transmembrane region" description="Helical" evidence="1">
    <location>
        <begin position="12"/>
        <end position="35"/>
    </location>
</feature>
<dbReference type="Pfam" id="PF07963">
    <property type="entry name" value="N_methyl"/>
    <property type="match status" value="1"/>
</dbReference>
<proteinExistence type="predicted"/>
<sequence length="327" mass="35759">MKTHFRDSIRRGFTLMELMVAMAITTIIVTVLVSITSVSIEAWQKSRSEIRASRQGKAMTDSMAADFQAMVTRKGNSFEWLYADLSKDSDLPGNAKVKSNNAASLIFFSAPTDRYSNVTDQGGDVSCISYKLDYKDPVSGQASTSYDTFAMYRLLVEPNETFNSLLGQTDLQTAFGTRTVSDVKNFVCENVYQFTLKFNVEVQKASTSPNTPPTKQIVPVTLTRGPSSSGGGGGASGTTVTTAQSVQIFGNTLKVLDSNNTDFKTSLVTVDEMKAGRIVSVDISLTVLTDVGTNQLRVRTFKDDKEKAQFIAKNSYQFSKLVEVTSM</sequence>
<keyword evidence="1" id="KW-0812">Transmembrane</keyword>
<dbReference type="KEGG" id="lamb:KBB96_11035"/>
<keyword evidence="1" id="KW-0472">Membrane</keyword>
<accession>A0A975G611</accession>
<dbReference type="RefSeq" id="WP_211629467.1">
    <property type="nucleotide sequence ID" value="NZ_CP073100.1"/>
</dbReference>
<evidence type="ECO:0000313" key="2">
    <source>
        <dbReference type="EMBL" id="QUE49406.1"/>
    </source>
</evidence>
<organism evidence="2 3">
    <name type="scientific">Luteolibacter ambystomatis</name>
    <dbReference type="NCBI Taxonomy" id="2824561"/>
    <lineage>
        <taxon>Bacteria</taxon>
        <taxon>Pseudomonadati</taxon>
        <taxon>Verrucomicrobiota</taxon>
        <taxon>Verrucomicrobiia</taxon>
        <taxon>Verrucomicrobiales</taxon>
        <taxon>Verrucomicrobiaceae</taxon>
        <taxon>Luteolibacter</taxon>
    </lineage>
</organism>
<reference evidence="2" key="1">
    <citation type="submission" date="2021-04" db="EMBL/GenBank/DDBJ databases">
        <title>Luteolibacter sp. 32A isolated from the skin of an Anderson's salamander (Ambystoma andersonii).</title>
        <authorList>
            <person name="Spergser J."/>
            <person name="Busse H.-J."/>
        </authorList>
    </citation>
    <scope>NUCLEOTIDE SEQUENCE</scope>
    <source>
        <strain evidence="2">32A</strain>
    </source>
</reference>
<protein>
    <submittedName>
        <fullName evidence="2">Prepilin-type N-terminal cleavage/methylation domain-containing protein</fullName>
    </submittedName>
</protein>
<keyword evidence="1" id="KW-1133">Transmembrane helix</keyword>
<evidence type="ECO:0000256" key="1">
    <source>
        <dbReference type="SAM" id="Phobius"/>
    </source>
</evidence>
<evidence type="ECO:0000313" key="3">
    <source>
        <dbReference type="Proteomes" id="UP000676169"/>
    </source>
</evidence>
<dbReference type="Proteomes" id="UP000676169">
    <property type="component" value="Chromosome"/>
</dbReference>
<gene>
    <name evidence="2" type="ORF">KBB96_11035</name>
</gene>
<dbReference type="NCBIfam" id="TIGR02532">
    <property type="entry name" value="IV_pilin_GFxxxE"/>
    <property type="match status" value="1"/>
</dbReference>